<proteinExistence type="predicted"/>
<dbReference type="KEGG" id="aee:IM676_11650"/>
<reference evidence="2" key="1">
    <citation type="submission" date="2020-10" db="EMBL/GenBank/DDBJ databases">
        <title>Genome-based taxonomic classification of the species Anabaenopsis elenkinii.</title>
        <authorList>
            <person name="Delbaje E."/>
            <person name="Andreote A.P.D."/>
            <person name="Pellegrinetti T.A."/>
            <person name="Cruz R.B."/>
            <person name="Branco L.H.Z."/>
            <person name="Fiore M.F."/>
        </authorList>
    </citation>
    <scope>NUCLEOTIDE SEQUENCE [LARGE SCALE GENOMIC DNA]</scope>
    <source>
        <strain evidence="2">CCIBt3563</strain>
    </source>
</reference>
<dbReference type="SUPFAM" id="SSF160113">
    <property type="entry name" value="YegP-like"/>
    <property type="match status" value="1"/>
</dbReference>
<gene>
    <name evidence="1" type="ORF">IM676_11650</name>
</gene>
<dbReference type="AlphaFoldDB" id="A0A7U3RZH9"/>
<evidence type="ECO:0008006" key="3">
    <source>
        <dbReference type="Google" id="ProtNLM"/>
    </source>
</evidence>
<dbReference type="Proteomes" id="UP000593846">
    <property type="component" value="Chromosome"/>
</dbReference>
<evidence type="ECO:0000313" key="1">
    <source>
        <dbReference type="EMBL" id="QOV21415.1"/>
    </source>
</evidence>
<accession>A0A7U3RZH9</accession>
<dbReference type="InterPro" id="IPR036913">
    <property type="entry name" value="YegP-like_sf"/>
</dbReference>
<organism evidence="1 2">
    <name type="scientific">Anabaenopsis elenkinii CCIBt3563</name>
    <dbReference type="NCBI Taxonomy" id="2779889"/>
    <lineage>
        <taxon>Bacteria</taxon>
        <taxon>Bacillati</taxon>
        <taxon>Cyanobacteriota</taxon>
        <taxon>Cyanophyceae</taxon>
        <taxon>Nostocales</taxon>
        <taxon>Nodulariaceae</taxon>
        <taxon>Anabaenopsis</taxon>
    </lineage>
</organism>
<protein>
    <recommendedName>
        <fullName evidence="3">DUF1508 domain-containing protein</fullName>
    </recommendedName>
</protein>
<dbReference type="EMBL" id="CP063311">
    <property type="protein sequence ID" value="QOV21415.1"/>
    <property type="molecule type" value="Genomic_DNA"/>
</dbReference>
<dbReference type="RefSeq" id="WP_200987070.1">
    <property type="nucleotide sequence ID" value="NZ_CP063311.1"/>
</dbReference>
<keyword evidence="2" id="KW-1185">Reference proteome</keyword>
<sequence>MRTTKIHLVVGIHNVTLTVFYTEEDDYWQFRLITPGGAVFGEGKIYYSLEAAEKAAREWIRKGN</sequence>
<evidence type="ECO:0000313" key="2">
    <source>
        <dbReference type="Proteomes" id="UP000593846"/>
    </source>
</evidence>
<name>A0A7U3RZH9_9CYAN</name>